<dbReference type="Gene3D" id="1.10.10.10">
    <property type="entry name" value="Winged helix-like DNA-binding domain superfamily/Winged helix DNA-binding domain"/>
    <property type="match status" value="1"/>
</dbReference>
<keyword evidence="2" id="KW-1185">Reference proteome</keyword>
<dbReference type="RefSeq" id="WP_212820013.1">
    <property type="nucleotide sequence ID" value="NZ_AP023415.1"/>
</dbReference>
<accession>A0A810PSR7</accession>
<dbReference type="InterPro" id="IPR036388">
    <property type="entry name" value="WH-like_DNA-bd_sf"/>
</dbReference>
<dbReference type="SUPFAM" id="SSF46785">
    <property type="entry name" value="Winged helix' DNA-binding domain"/>
    <property type="match status" value="1"/>
</dbReference>
<name>A0A810PSR7_9FIRM</name>
<sequence length="145" mass="16576">MKRTLPWQTPARNYYPLPKVLCRLGLSPGEIAVYSFLMYCENRTTYQCYPSYRTIGKAVGMSRNTVAKYVRQLEEKGLIRTEHTTVTLKDGRKRNGSLLYTILPPEQAVEQFNRRQLAKAEAAAERRRIQDTLAKQAAEAPPSPL</sequence>
<evidence type="ECO:0000313" key="2">
    <source>
        <dbReference type="Proteomes" id="UP000681343"/>
    </source>
</evidence>
<gene>
    <name evidence="1" type="ORF">MM35RIKEN_11220</name>
</gene>
<evidence type="ECO:0000313" key="1">
    <source>
        <dbReference type="EMBL" id="BCK78930.1"/>
    </source>
</evidence>
<dbReference type="Proteomes" id="UP000681343">
    <property type="component" value="Chromosome"/>
</dbReference>
<evidence type="ECO:0008006" key="3">
    <source>
        <dbReference type="Google" id="ProtNLM"/>
    </source>
</evidence>
<dbReference type="InterPro" id="IPR036390">
    <property type="entry name" value="WH_DNA-bd_sf"/>
</dbReference>
<proteinExistence type="predicted"/>
<dbReference type="KEGG" id="vfa:MM35RIKEN_11220"/>
<organism evidence="1 2">
    <name type="scientific">Vescimonas fastidiosa</name>
    <dbReference type="NCBI Taxonomy" id="2714353"/>
    <lineage>
        <taxon>Bacteria</taxon>
        <taxon>Bacillati</taxon>
        <taxon>Bacillota</taxon>
        <taxon>Clostridia</taxon>
        <taxon>Eubacteriales</taxon>
        <taxon>Oscillospiraceae</taxon>
        <taxon>Vescimonas</taxon>
    </lineage>
</organism>
<dbReference type="AlphaFoldDB" id="A0A810PSR7"/>
<protein>
    <recommendedName>
        <fullName evidence="3">Helix-turn-helix domain-containing protein</fullName>
    </recommendedName>
</protein>
<dbReference type="Pfam" id="PF13730">
    <property type="entry name" value="HTH_36"/>
    <property type="match status" value="1"/>
</dbReference>
<dbReference type="EMBL" id="AP023415">
    <property type="protein sequence ID" value="BCK78930.1"/>
    <property type="molecule type" value="Genomic_DNA"/>
</dbReference>
<reference evidence="1" key="1">
    <citation type="submission" date="2020-09" db="EMBL/GenBank/DDBJ databases">
        <title>New species isolated from human feces.</title>
        <authorList>
            <person name="Kitahara M."/>
            <person name="Shigeno Y."/>
            <person name="Shime M."/>
            <person name="Matsumoto Y."/>
            <person name="Nakamura S."/>
            <person name="Motooka D."/>
            <person name="Fukuoka S."/>
            <person name="Nishikawa H."/>
            <person name="Benno Y."/>
        </authorList>
    </citation>
    <scope>NUCLEOTIDE SEQUENCE</scope>
    <source>
        <strain evidence="1">MM35</strain>
    </source>
</reference>